<proteinExistence type="inferred from homology"/>
<dbReference type="STRING" id="7398.A0A1B0AH15"/>
<dbReference type="Proteomes" id="UP000092445">
    <property type="component" value="Unassembled WGS sequence"/>
</dbReference>
<dbReference type="GO" id="GO:0005615">
    <property type="term" value="C:extracellular space"/>
    <property type="evidence" value="ECO:0007669"/>
    <property type="project" value="InterPro"/>
</dbReference>
<dbReference type="Pfam" id="PF00079">
    <property type="entry name" value="Serpin"/>
    <property type="match status" value="1"/>
</dbReference>
<dbReference type="InterPro" id="IPR042185">
    <property type="entry name" value="Serpin_sf_2"/>
</dbReference>
<dbReference type="InterPro" id="IPR000215">
    <property type="entry name" value="Serpin_fam"/>
</dbReference>
<evidence type="ECO:0000313" key="4">
    <source>
        <dbReference type="EnsemblMetazoa" id="GPAI045436-PA"/>
    </source>
</evidence>
<evidence type="ECO:0000256" key="2">
    <source>
        <dbReference type="RuleBase" id="RU000411"/>
    </source>
</evidence>
<dbReference type="InterPro" id="IPR023795">
    <property type="entry name" value="Serpin_CS"/>
</dbReference>
<dbReference type="InterPro" id="IPR036186">
    <property type="entry name" value="Serpin_sf"/>
</dbReference>
<organism evidence="4 5">
    <name type="scientific">Glossina pallidipes</name>
    <name type="common">Tsetse fly</name>
    <dbReference type="NCBI Taxonomy" id="7398"/>
    <lineage>
        <taxon>Eukaryota</taxon>
        <taxon>Metazoa</taxon>
        <taxon>Ecdysozoa</taxon>
        <taxon>Arthropoda</taxon>
        <taxon>Hexapoda</taxon>
        <taxon>Insecta</taxon>
        <taxon>Pterygota</taxon>
        <taxon>Neoptera</taxon>
        <taxon>Endopterygota</taxon>
        <taxon>Diptera</taxon>
        <taxon>Brachycera</taxon>
        <taxon>Muscomorpha</taxon>
        <taxon>Hippoboscoidea</taxon>
        <taxon>Glossinidae</taxon>
        <taxon>Glossina</taxon>
    </lineage>
</organism>
<evidence type="ECO:0000313" key="5">
    <source>
        <dbReference type="Proteomes" id="UP000092445"/>
    </source>
</evidence>
<name>A0A1B0AH15_GLOPL</name>
<evidence type="ECO:0000256" key="1">
    <source>
        <dbReference type="ARBA" id="ARBA00009500"/>
    </source>
</evidence>
<reference evidence="5" key="1">
    <citation type="submission" date="2014-03" db="EMBL/GenBank/DDBJ databases">
        <authorList>
            <person name="Aksoy S."/>
            <person name="Warren W."/>
            <person name="Wilson R.K."/>
        </authorList>
    </citation>
    <scope>NUCLEOTIDE SEQUENCE [LARGE SCALE GENOMIC DNA]</scope>
    <source>
        <strain evidence="5">IAEA</strain>
    </source>
</reference>
<evidence type="ECO:0000259" key="3">
    <source>
        <dbReference type="SMART" id="SM00093"/>
    </source>
</evidence>
<comment type="similarity">
    <text evidence="1 2">Belongs to the serpin family.</text>
</comment>
<dbReference type="SMART" id="SM00093">
    <property type="entry name" value="SERPIN"/>
    <property type="match status" value="1"/>
</dbReference>
<dbReference type="GO" id="GO:0004867">
    <property type="term" value="F:serine-type endopeptidase inhibitor activity"/>
    <property type="evidence" value="ECO:0007669"/>
    <property type="project" value="InterPro"/>
</dbReference>
<dbReference type="Gene3D" id="2.30.39.10">
    <property type="entry name" value="Alpha-1-antitrypsin, domain 1"/>
    <property type="match status" value="1"/>
</dbReference>
<sequence length="365" mass="42639">MEQKKSFLISKIINKKQNFILCFMVSFLVYQSKSATATPEGVKDRYLKVIQRILQQTTAEENFVISPAQALNLYENLQMSEKFRFLKTSSPCKDTHNVCDFPIRNTTLLTSSKDLWQTITLKARWSFNFQTRDTHKGVFQRHANNTKEIKQIHVDFMRKDDTFRRGYLEPLQANVLELPLQFKSIKLFIILPKYSRHLSALRRKLYENPELLQVCTGNVMKMKLVRVLMPKFQIFYERDIKSLYGETYVERLGNYTNILQACDLVFNEHGVGSFDTATVMFWNIYSYLRLPPAVFDINRPFLFMITDEEGIQFFGQASCKVKYSTAIYFGFDLKSNDKSHDDLSLPASSRQCCLVGVLQFRAKQL</sequence>
<keyword evidence="5" id="KW-1185">Reference proteome</keyword>
<accession>A0A1B0AH15</accession>
<protein>
    <recommendedName>
        <fullName evidence="3">Serpin domain-containing protein</fullName>
    </recommendedName>
</protein>
<dbReference type="AlphaFoldDB" id="A0A1B0AH15"/>
<dbReference type="InterPro" id="IPR023796">
    <property type="entry name" value="Serpin_dom"/>
</dbReference>
<dbReference type="PANTHER" id="PTHR11461:SF211">
    <property type="entry name" value="GH10112P-RELATED"/>
    <property type="match status" value="1"/>
</dbReference>
<dbReference type="SUPFAM" id="SSF56574">
    <property type="entry name" value="Serpins"/>
    <property type="match status" value="1"/>
</dbReference>
<dbReference type="VEuPathDB" id="VectorBase:GPAI045436"/>
<dbReference type="PROSITE" id="PS00284">
    <property type="entry name" value="SERPIN"/>
    <property type="match status" value="1"/>
</dbReference>
<feature type="domain" description="Serpin" evidence="3">
    <location>
        <begin position="4"/>
        <end position="320"/>
    </location>
</feature>
<reference evidence="4" key="2">
    <citation type="submission" date="2020-05" db="UniProtKB">
        <authorList>
            <consortium name="EnsemblMetazoa"/>
        </authorList>
    </citation>
    <scope>IDENTIFICATION</scope>
    <source>
        <strain evidence="4">IAEA</strain>
    </source>
</reference>
<dbReference type="PANTHER" id="PTHR11461">
    <property type="entry name" value="SERINE PROTEASE INHIBITOR, SERPIN"/>
    <property type="match status" value="1"/>
</dbReference>
<dbReference type="EnsemblMetazoa" id="GPAI045436-RA">
    <property type="protein sequence ID" value="GPAI045436-PA"/>
    <property type="gene ID" value="GPAI045436"/>
</dbReference>